<proteinExistence type="predicted"/>
<accession>A0A1I6DGP0</accession>
<dbReference type="EMBL" id="FOYM01000010">
    <property type="protein sequence ID" value="SFR04604.1"/>
    <property type="molecule type" value="Genomic_DNA"/>
</dbReference>
<sequence length="138" mass="15026">MLVGCLVPGVTKKITREKINKYAQASGDFNPLHIDEEFARKTVFKGTIAHGLLSAAYISEMMSNWLGESWLEGGELEVSFLHPVRSGDTITAGGKVIDISQNGSAEKIICEVYCQNQEGDLVIKGLCSCKINKYSKGV</sequence>
<dbReference type="Gene3D" id="3.10.129.10">
    <property type="entry name" value="Hotdog Thioesterase"/>
    <property type="match status" value="1"/>
</dbReference>
<dbReference type="InterPro" id="IPR003965">
    <property type="entry name" value="Fatty_acid_synthase"/>
</dbReference>
<dbReference type="PANTHER" id="PTHR43437">
    <property type="entry name" value="HYDROXYACYL-THIOESTER DEHYDRATASE TYPE 2, MITOCHONDRIAL-RELATED"/>
    <property type="match status" value="1"/>
</dbReference>
<keyword evidence="3" id="KW-1185">Reference proteome</keyword>
<gene>
    <name evidence="2" type="ORF">SAMN05660706_110109</name>
</gene>
<feature type="domain" description="MaoC-like" evidence="1">
    <location>
        <begin position="11"/>
        <end position="100"/>
    </location>
</feature>
<dbReference type="InterPro" id="IPR050965">
    <property type="entry name" value="UPF0336/Enoyl-CoA_hydratase"/>
</dbReference>
<dbReference type="OrthoDB" id="9801625at2"/>
<evidence type="ECO:0000313" key="3">
    <source>
        <dbReference type="Proteomes" id="UP000199584"/>
    </source>
</evidence>
<dbReference type="GO" id="GO:0004312">
    <property type="term" value="F:fatty acid synthase activity"/>
    <property type="evidence" value="ECO:0007669"/>
    <property type="project" value="InterPro"/>
</dbReference>
<dbReference type="PRINTS" id="PR01483">
    <property type="entry name" value="FASYNTHASE"/>
</dbReference>
<dbReference type="PANTHER" id="PTHR43437:SF3">
    <property type="entry name" value="HYDROXYACYL-THIOESTER DEHYDRATASE TYPE 2, MITOCHONDRIAL"/>
    <property type="match status" value="1"/>
</dbReference>
<name>A0A1I6DGP0_9FIRM</name>
<dbReference type="Proteomes" id="UP000199584">
    <property type="component" value="Unassembled WGS sequence"/>
</dbReference>
<organism evidence="2 3">
    <name type="scientific">Desulfoscipio geothermicus DSM 3669</name>
    <dbReference type="NCBI Taxonomy" id="1121426"/>
    <lineage>
        <taxon>Bacteria</taxon>
        <taxon>Bacillati</taxon>
        <taxon>Bacillota</taxon>
        <taxon>Clostridia</taxon>
        <taxon>Eubacteriales</taxon>
        <taxon>Desulfallaceae</taxon>
        <taxon>Desulfoscipio</taxon>
    </lineage>
</organism>
<dbReference type="STRING" id="39060.SAMN05660706_110109"/>
<dbReference type="GO" id="GO:0005835">
    <property type="term" value="C:fatty acid synthase complex"/>
    <property type="evidence" value="ECO:0007669"/>
    <property type="project" value="InterPro"/>
</dbReference>
<dbReference type="CDD" id="cd03449">
    <property type="entry name" value="R_hydratase"/>
    <property type="match status" value="1"/>
</dbReference>
<dbReference type="SUPFAM" id="SSF54637">
    <property type="entry name" value="Thioesterase/thiol ester dehydrase-isomerase"/>
    <property type="match status" value="1"/>
</dbReference>
<dbReference type="GO" id="GO:0006633">
    <property type="term" value="P:fatty acid biosynthetic process"/>
    <property type="evidence" value="ECO:0007669"/>
    <property type="project" value="InterPro"/>
</dbReference>
<evidence type="ECO:0000313" key="2">
    <source>
        <dbReference type="EMBL" id="SFR04604.1"/>
    </source>
</evidence>
<dbReference type="InterPro" id="IPR029069">
    <property type="entry name" value="HotDog_dom_sf"/>
</dbReference>
<dbReference type="InterPro" id="IPR002539">
    <property type="entry name" value="MaoC-like_dom"/>
</dbReference>
<dbReference type="GO" id="GO:0019171">
    <property type="term" value="F:(3R)-hydroxyacyl-[acyl-carrier-protein] dehydratase activity"/>
    <property type="evidence" value="ECO:0007669"/>
    <property type="project" value="TreeGrafter"/>
</dbReference>
<dbReference type="Pfam" id="PF01575">
    <property type="entry name" value="MaoC_dehydratas"/>
    <property type="match status" value="1"/>
</dbReference>
<dbReference type="AlphaFoldDB" id="A0A1I6DGP0"/>
<reference evidence="3" key="1">
    <citation type="submission" date="2016-10" db="EMBL/GenBank/DDBJ databases">
        <authorList>
            <person name="Varghese N."/>
            <person name="Submissions S."/>
        </authorList>
    </citation>
    <scope>NUCLEOTIDE SEQUENCE [LARGE SCALE GENOMIC DNA]</scope>
    <source>
        <strain evidence="3">DSM 3669</strain>
    </source>
</reference>
<evidence type="ECO:0000259" key="1">
    <source>
        <dbReference type="Pfam" id="PF01575"/>
    </source>
</evidence>
<dbReference type="RefSeq" id="WP_092482918.1">
    <property type="nucleotide sequence ID" value="NZ_FOYM01000010.1"/>
</dbReference>
<protein>
    <submittedName>
        <fullName evidence="2">3-hydroxybutyryl-CoA dehydratase</fullName>
    </submittedName>
</protein>